<dbReference type="GO" id="GO:0032153">
    <property type="term" value="C:cell division site"/>
    <property type="evidence" value="ECO:0007669"/>
    <property type="project" value="TreeGrafter"/>
</dbReference>
<gene>
    <name evidence="6" type="primary">cetZ</name>
    <name evidence="9" type="ORF">B1756_09930</name>
</gene>
<dbReference type="Gene3D" id="3.30.1330.20">
    <property type="entry name" value="Tubulin/FtsZ, C-terminal domain"/>
    <property type="match status" value="1"/>
</dbReference>
<dbReference type="InterPro" id="IPR036525">
    <property type="entry name" value="Tubulin/FtsZ_GTPase_sf"/>
</dbReference>
<feature type="compositionally biased region" description="Acidic residues" evidence="7">
    <location>
        <begin position="230"/>
        <end position="239"/>
    </location>
</feature>
<dbReference type="PANTHER" id="PTHR30314:SF10">
    <property type="entry name" value="TUBULIN-LIKE PROTEIN CETZ"/>
    <property type="match status" value="1"/>
</dbReference>
<dbReference type="GO" id="GO:0008360">
    <property type="term" value="P:regulation of cell shape"/>
    <property type="evidence" value="ECO:0007669"/>
    <property type="project" value="UniProtKB-UniRule"/>
</dbReference>
<dbReference type="KEGG" id="naj:B1756_09930"/>
<dbReference type="InterPro" id="IPR037103">
    <property type="entry name" value="Tubulin/FtsZ-like_C"/>
</dbReference>
<dbReference type="SUPFAM" id="SSF52490">
    <property type="entry name" value="Tubulin nucleotide-binding domain-like"/>
    <property type="match status" value="1"/>
</dbReference>
<name>A0A2Z2HV24_9EURY</name>
<dbReference type="PANTHER" id="PTHR30314">
    <property type="entry name" value="CELL DIVISION PROTEIN FTSZ-RELATED"/>
    <property type="match status" value="1"/>
</dbReference>
<protein>
    <recommendedName>
        <fullName evidence="6">Tubulin-like protein CetZ</fullName>
    </recommendedName>
</protein>
<dbReference type="SMART" id="SM00864">
    <property type="entry name" value="Tubulin"/>
    <property type="match status" value="1"/>
</dbReference>
<reference evidence="10" key="1">
    <citation type="submission" date="2017-02" db="EMBL/GenBank/DDBJ databases">
        <title>Natronthermophilus aegyptiacus gen. nov.,sp. nov., an aerobic, extremely halophilic alkalithermophilic archaeon isolated from the athalassohaline Wadi An Natrun, Egypt.</title>
        <authorList>
            <person name="Zhao B."/>
        </authorList>
    </citation>
    <scope>NUCLEOTIDE SEQUENCE [LARGE SCALE GENOMIC DNA]</scope>
    <source>
        <strain evidence="10">JW/NM-HA 15</strain>
    </source>
</reference>
<comment type="caution">
    <text evidence="6">Lacks conserved residue(s) required for the propagation of feature annotation.</text>
</comment>
<comment type="subcellular location">
    <subcellularLocation>
        <location evidence="6">Cytoplasm</location>
    </subcellularLocation>
</comment>
<evidence type="ECO:0000256" key="5">
    <source>
        <dbReference type="ARBA" id="ARBA00023134"/>
    </source>
</evidence>
<comment type="function">
    <text evidence="6">Involved in cell shape control.</text>
</comment>
<dbReference type="Pfam" id="PF21011">
    <property type="entry name" value="CetZ_C"/>
    <property type="match status" value="1"/>
</dbReference>
<feature type="binding site" evidence="6">
    <location>
        <position position="147"/>
    </location>
    <ligand>
        <name>GTP</name>
        <dbReference type="ChEBI" id="CHEBI:37565"/>
    </ligand>
</feature>
<evidence type="ECO:0000259" key="8">
    <source>
        <dbReference type="SMART" id="SM00864"/>
    </source>
</evidence>
<evidence type="ECO:0000313" key="9">
    <source>
        <dbReference type="EMBL" id="ARS90015.1"/>
    </source>
</evidence>
<keyword evidence="5 6" id="KW-0342">GTP-binding</keyword>
<feature type="region of interest" description="Disordered" evidence="7">
    <location>
        <begin position="192"/>
        <end position="246"/>
    </location>
</feature>
<keyword evidence="2 6" id="KW-0963">Cytoplasm</keyword>
<evidence type="ECO:0000256" key="1">
    <source>
        <dbReference type="ARBA" id="ARBA00006877"/>
    </source>
</evidence>
<accession>A0A2Z2HV24</accession>
<dbReference type="InterPro" id="IPR045061">
    <property type="entry name" value="FtsZ/CetZ"/>
</dbReference>
<keyword evidence="4 6" id="KW-0133">Cell shape</keyword>
<dbReference type="InterPro" id="IPR032907">
    <property type="entry name" value="CetZ"/>
</dbReference>
<keyword evidence="10" id="KW-1185">Reference proteome</keyword>
<feature type="binding site" evidence="6">
    <location>
        <position position="174"/>
    </location>
    <ligand>
        <name>GTP</name>
        <dbReference type="ChEBI" id="CHEBI:37565"/>
    </ligand>
</feature>
<feature type="domain" description="Tubulin/FtsZ GTPase" evidence="8">
    <location>
        <begin position="2"/>
        <end position="272"/>
    </location>
</feature>
<proteinExistence type="inferred from homology"/>
<dbReference type="GO" id="GO:0051301">
    <property type="term" value="P:cell division"/>
    <property type="evidence" value="ECO:0007669"/>
    <property type="project" value="TreeGrafter"/>
</dbReference>
<comment type="similarity">
    <text evidence="1 6">Belongs to the CetZ family.</text>
</comment>
<organism evidence="9 10">
    <name type="scientific">Natrarchaeobaculum aegyptiacum</name>
    <dbReference type="NCBI Taxonomy" id="745377"/>
    <lineage>
        <taxon>Archaea</taxon>
        <taxon>Methanobacteriati</taxon>
        <taxon>Methanobacteriota</taxon>
        <taxon>Stenosarchaea group</taxon>
        <taxon>Halobacteria</taxon>
        <taxon>Halobacteriales</taxon>
        <taxon>Natrialbaceae</taxon>
        <taxon>Natrarchaeobaculum</taxon>
    </lineage>
</organism>
<dbReference type="InterPro" id="IPR048737">
    <property type="entry name" value="CetZ_C"/>
</dbReference>
<sequence length="458" mass="48323">MKLAFVGVGGAGTRIVDRLLAREAETDRTVSRGNAIVFDTAEPGDAFRGVEHVPEECRVTFGDVHPDVGPAGTGGNPDLGVAAAREDVYELRRAFDALEFTDVDGAVLVAGLAGGTGGGAGAVLLEELQEVCDDPVYALAVLPSADEPAGRALTAARSLQSFVRIADNVVCFDNEAWDSEIGPLEDLESRTLSYEESVDADAESTDDSSPAVDADADADADSRGPSSDVASDDPDAEDDSPPHPYETVNRAAADRLLSILGAGELESMTIAENRIDASDVARTLETGGVSTIGQATLELEQRQRAPDWLPVPSWLPASFRGWLTDSPEDSGPTDAARVKDLVQRAVESRLTVPCAVDSADRTLIVLSGPPSSVSRKGFESARHWLEGEADTVDVMAGDEPRDAAELTATVLLSNVTEVPPVEAVQERALEALELLEDRDGRKSTANADDAAGENEFIW</sequence>
<evidence type="ECO:0000256" key="2">
    <source>
        <dbReference type="ARBA" id="ARBA00022490"/>
    </source>
</evidence>
<evidence type="ECO:0000256" key="4">
    <source>
        <dbReference type="ARBA" id="ARBA00022960"/>
    </source>
</evidence>
<dbReference type="AlphaFoldDB" id="A0A2Z2HV24"/>
<dbReference type="Pfam" id="PF00091">
    <property type="entry name" value="Tubulin"/>
    <property type="match status" value="1"/>
</dbReference>
<evidence type="ECO:0000256" key="7">
    <source>
        <dbReference type="SAM" id="MobiDB-lite"/>
    </source>
</evidence>
<dbReference type="CDD" id="cd02202">
    <property type="entry name" value="CetZ_tubulin-like"/>
    <property type="match status" value="1"/>
</dbReference>
<feature type="compositionally biased region" description="Acidic residues" evidence="7">
    <location>
        <begin position="196"/>
        <end position="206"/>
    </location>
</feature>
<dbReference type="EMBL" id="CP019893">
    <property type="protein sequence ID" value="ARS90015.1"/>
    <property type="molecule type" value="Genomic_DNA"/>
</dbReference>
<dbReference type="GO" id="GO:0005525">
    <property type="term" value="F:GTP binding"/>
    <property type="evidence" value="ECO:0007669"/>
    <property type="project" value="UniProtKB-UniRule"/>
</dbReference>
<feature type="binding site" evidence="6">
    <location>
        <begin position="115"/>
        <end position="117"/>
    </location>
    <ligand>
        <name>GTP</name>
        <dbReference type="ChEBI" id="CHEBI:37565"/>
    </ligand>
</feature>
<evidence type="ECO:0000256" key="3">
    <source>
        <dbReference type="ARBA" id="ARBA00022741"/>
    </source>
</evidence>
<keyword evidence="3 6" id="KW-0547">Nucleotide-binding</keyword>
<dbReference type="RefSeq" id="WP_228434315.1">
    <property type="nucleotide sequence ID" value="NZ_CP019893.1"/>
</dbReference>
<dbReference type="Gene3D" id="3.40.50.1440">
    <property type="entry name" value="Tubulin/FtsZ, GTPase domain"/>
    <property type="match status" value="1"/>
</dbReference>
<evidence type="ECO:0000256" key="6">
    <source>
        <dbReference type="HAMAP-Rule" id="MF_01946"/>
    </source>
</evidence>
<feature type="binding site" evidence="6">
    <location>
        <position position="249"/>
    </location>
    <ligand>
        <name>GTP</name>
        <dbReference type="ChEBI" id="CHEBI:37565"/>
    </ligand>
</feature>
<evidence type="ECO:0000313" key="10">
    <source>
        <dbReference type="Proteomes" id="UP000250088"/>
    </source>
</evidence>
<dbReference type="GO" id="GO:0005737">
    <property type="term" value="C:cytoplasm"/>
    <property type="evidence" value="ECO:0007669"/>
    <property type="project" value="UniProtKB-SubCell"/>
</dbReference>
<dbReference type="HAMAP" id="MF_01946">
    <property type="entry name" value="CetZ"/>
    <property type="match status" value="1"/>
</dbReference>
<dbReference type="InterPro" id="IPR003008">
    <property type="entry name" value="Tubulin_FtsZ_GTPase"/>
</dbReference>
<dbReference type="GO" id="GO:0003924">
    <property type="term" value="F:GTPase activity"/>
    <property type="evidence" value="ECO:0007669"/>
    <property type="project" value="InterPro"/>
</dbReference>
<dbReference type="GeneID" id="68749362"/>
<dbReference type="Proteomes" id="UP000250088">
    <property type="component" value="Chromosome"/>
</dbReference>
<feature type="region of interest" description="Disordered" evidence="7">
    <location>
        <begin position="439"/>
        <end position="458"/>
    </location>
</feature>